<accession>A0A2Z3H0B8</accession>
<reference evidence="2 3" key="1">
    <citation type="submission" date="2018-01" db="EMBL/GenBank/DDBJ databases">
        <title>G. obscuriglobus.</title>
        <authorList>
            <person name="Franke J."/>
            <person name="Blomberg W."/>
            <person name="Selmecki A."/>
        </authorList>
    </citation>
    <scope>NUCLEOTIDE SEQUENCE [LARGE SCALE GENOMIC DNA]</scope>
    <source>
        <strain evidence="2 3">DSM 5831</strain>
    </source>
</reference>
<evidence type="ECO:0000313" key="3">
    <source>
        <dbReference type="Proteomes" id="UP000245802"/>
    </source>
</evidence>
<name>A0A2Z3H0B8_9BACT</name>
<feature type="domain" description="Phage head morphogenesis" evidence="1">
    <location>
        <begin position="126"/>
        <end position="247"/>
    </location>
</feature>
<gene>
    <name evidence="2" type="ORF">C1280_08385</name>
</gene>
<dbReference type="RefSeq" id="WP_010033381.1">
    <property type="nucleotide sequence ID" value="NZ_CP025958.1"/>
</dbReference>
<organism evidence="2 3">
    <name type="scientific">Gemmata obscuriglobus</name>
    <dbReference type="NCBI Taxonomy" id="114"/>
    <lineage>
        <taxon>Bacteria</taxon>
        <taxon>Pseudomonadati</taxon>
        <taxon>Planctomycetota</taxon>
        <taxon>Planctomycetia</taxon>
        <taxon>Gemmatales</taxon>
        <taxon>Gemmataceae</taxon>
        <taxon>Gemmata</taxon>
    </lineage>
</organism>
<dbReference type="OrthoDB" id="276656at2"/>
<evidence type="ECO:0000313" key="2">
    <source>
        <dbReference type="EMBL" id="AWM37036.1"/>
    </source>
</evidence>
<protein>
    <recommendedName>
        <fullName evidence="1">Phage head morphogenesis domain-containing protein</fullName>
    </recommendedName>
</protein>
<dbReference type="EMBL" id="CP025958">
    <property type="protein sequence ID" value="AWM37036.1"/>
    <property type="molecule type" value="Genomic_DNA"/>
</dbReference>
<dbReference type="KEGG" id="gog:C1280_08385"/>
<dbReference type="AlphaFoldDB" id="A0A2Z3H0B8"/>
<evidence type="ECO:0000259" key="1">
    <source>
        <dbReference type="Pfam" id="PF04233"/>
    </source>
</evidence>
<dbReference type="InterPro" id="IPR006528">
    <property type="entry name" value="Phage_head_morphogenesis_dom"/>
</dbReference>
<dbReference type="Proteomes" id="UP000245802">
    <property type="component" value="Chromosome"/>
</dbReference>
<dbReference type="Pfam" id="PF04233">
    <property type="entry name" value="Phage_Mu_F"/>
    <property type="match status" value="1"/>
</dbReference>
<proteinExistence type="predicted"/>
<keyword evidence="3" id="KW-1185">Reference proteome</keyword>
<sequence>MGSTVDRRLALRAWLHAMSVLERQLLVDQARARNAMIRKAATEYTRVGHPPAHVFVAHRTRVKGVIEDHYRRTIPVFAGMALKQIKSRRIERKATQTLNEWLIARWIERESLRKATMIADTDRDDVIAAIQNGIRDGLGTEEIARNIRKVSQLTAYRAATVARTETHAAATYGSIESVREAERTLDVKMNKEWLATKDDRTRPEHLAADGQQVAMDEKFIVGGEAMDRPGDTGASAGNVVACRCAIIYEEKTE</sequence>